<dbReference type="Proteomes" id="UP000031876">
    <property type="component" value="Chromosome"/>
</dbReference>
<dbReference type="KEGG" id="btw:BF38_2918"/>
<evidence type="ECO:0000256" key="1">
    <source>
        <dbReference type="PIRSR" id="PIRSR613078-1"/>
    </source>
</evidence>
<proteinExistence type="predicted"/>
<protein>
    <submittedName>
        <fullName evidence="4">Histidine phosphatase family protein</fullName>
    </submittedName>
    <submittedName>
        <fullName evidence="3">Histidine phosphatase super family protein</fullName>
    </submittedName>
</protein>
<evidence type="ECO:0000313" key="3">
    <source>
        <dbReference type="EMBL" id="AJG75193.1"/>
    </source>
</evidence>
<feature type="binding site" evidence="2">
    <location>
        <position position="53"/>
    </location>
    <ligand>
        <name>substrate</name>
    </ligand>
</feature>
<dbReference type="PANTHER" id="PTHR48100">
    <property type="entry name" value="BROAD-SPECIFICITY PHOSPHATASE YOR283W-RELATED"/>
    <property type="match status" value="1"/>
</dbReference>
<dbReference type="AlphaFoldDB" id="A0A0B5NSY3"/>
<dbReference type="Proteomes" id="UP000501107">
    <property type="component" value="Chromosome"/>
</dbReference>
<dbReference type="SUPFAM" id="SSF53254">
    <property type="entry name" value="Phosphoglycerate mutase-like"/>
    <property type="match status" value="1"/>
</dbReference>
<reference evidence="4 6" key="2">
    <citation type="submission" date="2020-05" db="EMBL/GenBank/DDBJ databases">
        <title>FDA dAtabase for Regulatory Grade micrObial Sequences (FDA-ARGOS): Supporting development and validation of Infectious Disease Dx tests.</title>
        <authorList>
            <person name="Nelson B."/>
            <person name="Plummer A."/>
            <person name="Tallon L."/>
            <person name="Sadzewicz L."/>
            <person name="Zhao X."/>
            <person name="Vavikolanu K."/>
            <person name="Mehta A."/>
            <person name="Aluvathingal J."/>
            <person name="Nadendla S."/>
            <person name="Myers T."/>
            <person name="Yan Y."/>
            <person name="Sichtig H."/>
        </authorList>
    </citation>
    <scope>NUCLEOTIDE SEQUENCE [LARGE SCALE GENOMIC DNA]</scope>
    <source>
        <strain evidence="4 6">FDAARGOS_795</strain>
    </source>
</reference>
<dbReference type="SMART" id="SM00855">
    <property type="entry name" value="PGAM"/>
    <property type="match status" value="1"/>
</dbReference>
<evidence type="ECO:0000313" key="6">
    <source>
        <dbReference type="Proteomes" id="UP000501107"/>
    </source>
</evidence>
<evidence type="ECO:0000256" key="2">
    <source>
        <dbReference type="PIRSR" id="PIRSR613078-2"/>
    </source>
</evidence>
<feature type="active site" description="Proton donor/acceptor" evidence="1">
    <location>
        <position position="77"/>
    </location>
</feature>
<sequence>MTIIYFVRHAHSTYTKEERERPLSEKGYLDAENVTHLLKDKHIDVVISSPYKRVIQTVQGIANTYHVSIEIEEDLRERLLSSEPVADFNDAIENVWEDWSFAYEGGESNDVAQRRAVICMQSILKKYKGKNIVIGTHGNIMVLLMNYFDSKYDFRFWKTLRMPDIFKLNFHNEDLVSAERIENTGHQINNL</sequence>
<accession>A0A0B5NSY3</accession>
<dbReference type="InterPro" id="IPR050275">
    <property type="entry name" value="PGM_Phosphatase"/>
</dbReference>
<dbReference type="EMBL" id="CP009335">
    <property type="protein sequence ID" value="AJG75193.1"/>
    <property type="molecule type" value="Genomic_DNA"/>
</dbReference>
<dbReference type="Gene3D" id="3.40.50.1240">
    <property type="entry name" value="Phosphoglycerate mutase-like"/>
    <property type="match status" value="1"/>
</dbReference>
<dbReference type="InterPro" id="IPR013078">
    <property type="entry name" value="His_Pase_superF_clade-1"/>
</dbReference>
<dbReference type="CDD" id="cd07067">
    <property type="entry name" value="HP_PGM_like"/>
    <property type="match status" value="1"/>
</dbReference>
<evidence type="ECO:0000313" key="5">
    <source>
        <dbReference type="Proteomes" id="UP000031876"/>
    </source>
</evidence>
<dbReference type="EMBL" id="CP053980">
    <property type="protein sequence ID" value="QKH26555.1"/>
    <property type="molecule type" value="Genomic_DNA"/>
</dbReference>
<dbReference type="RefSeq" id="WP_000152731.1">
    <property type="nucleotide sequence ID" value="NZ_CP009335.1"/>
</dbReference>
<reference evidence="3 5" key="1">
    <citation type="journal article" date="2015" name="Genome Announc.">
        <title>Complete genome sequences for 35 biothreat assay-relevant bacillus species.</title>
        <authorList>
            <person name="Johnson S.L."/>
            <person name="Daligault H.E."/>
            <person name="Davenport K.W."/>
            <person name="Jaissle J."/>
            <person name="Frey K.G."/>
            <person name="Ladner J.T."/>
            <person name="Broomall S.M."/>
            <person name="Bishop-Lilly K.A."/>
            <person name="Bruce D.C."/>
            <person name="Gibbons H.S."/>
            <person name="Coyne S.R."/>
            <person name="Lo C.C."/>
            <person name="Meincke L."/>
            <person name="Munk A.C."/>
            <person name="Koroleva G.I."/>
            <person name="Rosenzweig C.N."/>
            <person name="Palacios G.F."/>
            <person name="Redden C.L."/>
            <person name="Minogue T.D."/>
            <person name="Chain P.S."/>
        </authorList>
    </citation>
    <scope>NUCLEOTIDE SEQUENCE [LARGE SCALE GENOMIC DNA]</scope>
    <source>
        <strain evidence="3 5">HD1011</strain>
    </source>
</reference>
<dbReference type="Pfam" id="PF00300">
    <property type="entry name" value="His_Phos_1"/>
    <property type="match status" value="1"/>
</dbReference>
<dbReference type="PANTHER" id="PTHR48100:SF59">
    <property type="entry name" value="ADENOSYLCOBALAMIN_ALPHA-RIBAZOLE PHOSPHATASE"/>
    <property type="match status" value="1"/>
</dbReference>
<dbReference type="InterPro" id="IPR029033">
    <property type="entry name" value="His_PPase_superfam"/>
</dbReference>
<dbReference type="GO" id="GO:0016791">
    <property type="term" value="F:phosphatase activity"/>
    <property type="evidence" value="ECO:0007669"/>
    <property type="project" value="TreeGrafter"/>
</dbReference>
<dbReference type="GO" id="GO:0005737">
    <property type="term" value="C:cytoplasm"/>
    <property type="evidence" value="ECO:0007669"/>
    <property type="project" value="TreeGrafter"/>
</dbReference>
<evidence type="ECO:0000313" key="4">
    <source>
        <dbReference type="EMBL" id="QKH26555.1"/>
    </source>
</evidence>
<feature type="active site" description="Tele-phosphohistidine intermediate" evidence="1">
    <location>
        <position position="9"/>
    </location>
</feature>
<organism evidence="4 6">
    <name type="scientific">Bacillus thuringiensis</name>
    <dbReference type="NCBI Taxonomy" id="1428"/>
    <lineage>
        <taxon>Bacteria</taxon>
        <taxon>Bacillati</taxon>
        <taxon>Bacillota</taxon>
        <taxon>Bacilli</taxon>
        <taxon>Bacillales</taxon>
        <taxon>Bacillaceae</taxon>
        <taxon>Bacillus</taxon>
        <taxon>Bacillus cereus group</taxon>
    </lineage>
</organism>
<name>A0A0B5NSY3_BACTU</name>
<gene>
    <name evidence="3" type="ORF">BF38_2918</name>
    <name evidence="4" type="ORF">FOC89_22265</name>
</gene>